<gene>
    <name evidence="1" type="ORF">HAX54_037588</name>
</gene>
<reference evidence="1 2" key="1">
    <citation type="journal article" date="2021" name="BMC Genomics">
        <title>Datura genome reveals duplications of psychoactive alkaloid biosynthetic genes and high mutation rate following tissue culture.</title>
        <authorList>
            <person name="Rajewski A."/>
            <person name="Carter-House D."/>
            <person name="Stajich J."/>
            <person name="Litt A."/>
        </authorList>
    </citation>
    <scope>NUCLEOTIDE SEQUENCE [LARGE SCALE GENOMIC DNA]</scope>
    <source>
        <strain evidence="1">AR-01</strain>
    </source>
</reference>
<protein>
    <submittedName>
        <fullName evidence="1">Uncharacterized protein</fullName>
    </submittedName>
</protein>
<feature type="non-terminal residue" evidence="1">
    <location>
        <position position="73"/>
    </location>
</feature>
<dbReference type="Proteomes" id="UP000823775">
    <property type="component" value="Unassembled WGS sequence"/>
</dbReference>
<organism evidence="1 2">
    <name type="scientific">Datura stramonium</name>
    <name type="common">Jimsonweed</name>
    <name type="synonym">Common thornapple</name>
    <dbReference type="NCBI Taxonomy" id="4076"/>
    <lineage>
        <taxon>Eukaryota</taxon>
        <taxon>Viridiplantae</taxon>
        <taxon>Streptophyta</taxon>
        <taxon>Embryophyta</taxon>
        <taxon>Tracheophyta</taxon>
        <taxon>Spermatophyta</taxon>
        <taxon>Magnoliopsida</taxon>
        <taxon>eudicotyledons</taxon>
        <taxon>Gunneridae</taxon>
        <taxon>Pentapetalae</taxon>
        <taxon>asterids</taxon>
        <taxon>lamiids</taxon>
        <taxon>Solanales</taxon>
        <taxon>Solanaceae</taxon>
        <taxon>Solanoideae</taxon>
        <taxon>Datureae</taxon>
        <taxon>Datura</taxon>
    </lineage>
</organism>
<dbReference type="EMBL" id="JACEIK010000505">
    <property type="protein sequence ID" value="MCD7458225.1"/>
    <property type="molecule type" value="Genomic_DNA"/>
</dbReference>
<evidence type="ECO:0000313" key="2">
    <source>
        <dbReference type="Proteomes" id="UP000823775"/>
    </source>
</evidence>
<accession>A0ABS8SH40</accession>
<comment type="caution">
    <text evidence="1">The sequence shown here is derived from an EMBL/GenBank/DDBJ whole genome shotgun (WGS) entry which is preliminary data.</text>
</comment>
<name>A0ABS8SH40_DATST</name>
<keyword evidence="2" id="KW-1185">Reference proteome</keyword>
<evidence type="ECO:0000313" key="1">
    <source>
        <dbReference type="EMBL" id="MCD7458225.1"/>
    </source>
</evidence>
<proteinExistence type="predicted"/>
<sequence length="73" mass="8232">MVWGKKVDITPEAINSIYLAERVHPGTGFIKRLVARDDQYAWVPSVINEGHPFWAVLKGTGALVFDRWKKHGG</sequence>